<evidence type="ECO:0000313" key="2">
    <source>
        <dbReference type="Proteomes" id="UP000199513"/>
    </source>
</evidence>
<dbReference type="AlphaFoldDB" id="A0A1I2GC43"/>
<proteinExistence type="predicted"/>
<accession>A0A1I2GC43</accession>
<reference evidence="2" key="1">
    <citation type="submission" date="2016-10" db="EMBL/GenBank/DDBJ databases">
        <authorList>
            <person name="Varghese N."/>
            <person name="Submissions S."/>
        </authorList>
    </citation>
    <scope>NUCLEOTIDE SEQUENCE [LARGE SCALE GENOMIC DNA]</scope>
    <source>
        <strain>GEY</strain>
        <strain evidence="2">DSM 9560</strain>
    </source>
</reference>
<dbReference type="Proteomes" id="UP000199513">
    <property type="component" value="Unassembled WGS sequence"/>
</dbReference>
<keyword evidence="2" id="KW-1185">Reference proteome</keyword>
<organism evidence="1 2">
    <name type="scientific">Thermoflexibacter ruber</name>
    <dbReference type="NCBI Taxonomy" id="1003"/>
    <lineage>
        <taxon>Bacteria</taxon>
        <taxon>Pseudomonadati</taxon>
        <taxon>Bacteroidota</taxon>
        <taxon>Cytophagia</taxon>
        <taxon>Cytophagales</taxon>
        <taxon>Thermoflexibacteraceae</taxon>
        <taxon>Thermoflexibacter</taxon>
    </lineage>
</organism>
<dbReference type="EMBL" id="FONY01000017">
    <property type="protein sequence ID" value="SFF14768.1"/>
    <property type="molecule type" value="Genomic_DNA"/>
</dbReference>
<dbReference type="RefSeq" id="WP_091545057.1">
    <property type="nucleotide sequence ID" value="NZ_FONY01000017.1"/>
</dbReference>
<protein>
    <recommendedName>
        <fullName evidence="3">Restriction endonuclease</fullName>
    </recommendedName>
</protein>
<evidence type="ECO:0000313" key="1">
    <source>
        <dbReference type="EMBL" id="SFF14768.1"/>
    </source>
</evidence>
<name>A0A1I2GC43_9BACT</name>
<sequence>MGRKTLFALAFDHSTTYYELESILLRAFNAAIDDLLIVDSDFKNQIIPQLLAAQTRVKQKEIERKGKQLCDELHKLNPRREDATKFEDKCIEILKYLFDNNTDLTLWEKQPTTDDGLHRFDLLCKIISSYQNNFWTELANDFHTRYVLFEFKNYTDPIKQGQIYTTEKYLFLTALRSACFIIARNGADDNAVKAAKGALKEAGKLIVILTAKDICEMLELKDKGDEPSTILINRIDEMLITLTR</sequence>
<dbReference type="OrthoDB" id="7285215at2"/>
<evidence type="ECO:0008006" key="3">
    <source>
        <dbReference type="Google" id="ProtNLM"/>
    </source>
</evidence>
<gene>
    <name evidence="1" type="ORF">SAMN04488541_101786</name>
</gene>